<accession>A0AAD9NPS4</accession>
<evidence type="ECO:0000313" key="4">
    <source>
        <dbReference type="Proteomes" id="UP001209878"/>
    </source>
</evidence>
<dbReference type="Pfam" id="PF01423">
    <property type="entry name" value="LSM"/>
    <property type="match status" value="1"/>
</dbReference>
<dbReference type="InterPro" id="IPR010920">
    <property type="entry name" value="LSM_dom_sf"/>
</dbReference>
<comment type="caution">
    <text evidence="3">The sequence shown here is derived from an EMBL/GenBank/DDBJ whole genome shotgun (WGS) entry which is preliminary data.</text>
</comment>
<comment type="similarity">
    <text evidence="1">Belongs to the snRNP Sm proteins family.</text>
</comment>
<dbReference type="AlphaFoldDB" id="A0AAD9NPS4"/>
<dbReference type="SMART" id="SM00651">
    <property type="entry name" value="Sm"/>
    <property type="match status" value="1"/>
</dbReference>
<dbReference type="EMBL" id="JAODUO010000677">
    <property type="protein sequence ID" value="KAK2176171.1"/>
    <property type="molecule type" value="Genomic_DNA"/>
</dbReference>
<sequence>MKIKMTDGRVLIGVFVCTDKDRNVILGSCNEYLGEPEEDKEEPKTIGLAMIPGHHIVSIEIDCDQTKRVDDVL</sequence>
<dbReference type="SUPFAM" id="SSF50182">
    <property type="entry name" value="Sm-like ribonucleoproteins"/>
    <property type="match status" value="1"/>
</dbReference>
<dbReference type="GO" id="GO:0003723">
    <property type="term" value="F:RNA binding"/>
    <property type="evidence" value="ECO:0007669"/>
    <property type="project" value="InterPro"/>
</dbReference>
<evidence type="ECO:0000313" key="3">
    <source>
        <dbReference type="EMBL" id="KAK2176171.1"/>
    </source>
</evidence>
<evidence type="ECO:0000259" key="2">
    <source>
        <dbReference type="PROSITE" id="PS52002"/>
    </source>
</evidence>
<reference evidence="3" key="1">
    <citation type="journal article" date="2023" name="Mol. Biol. Evol.">
        <title>Third-Generation Sequencing Reveals the Adaptive Role of the Epigenome in Three Deep-Sea Polychaetes.</title>
        <authorList>
            <person name="Perez M."/>
            <person name="Aroh O."/>
            <person name="Sun Y."/>
            <person name="Lan Y."/>
            <person name="Juniper S.K."/>
            <person name="Young C.R."/>
            <person name="Angers B."/>
            <person name="Qian P.Y."/>
        </authorList>
    </citation>
    <scope>NUCLEOTIDE SEQUENCE</scope>
    <source>
        <strain evidence="3">R07B-5</strain>
    </source>
</reference>
<dbReference type="PROSITE" id="PS52002">
    <property type="entry name" value="SM"/>
    <property type="match status" value="1"/>
</dbReference>
<dbReference type="InterPro" id="IPR050914">
    <property type="entry name" value="snRNP_SmB/NAA38-like"/>
</dbReference>
<dbReference type="Proteomes" id="UP001209878">
    <property type="component" value="Unassembled WGS sequence"/>
</dbReference>
<evidence type="ECO:0000256" key="1">
    <source>
        <dbReference type="ARBA" id="ARBA00006850"/>
    </source>
</evidence>
<dbReference type="PANTHER" id="PTHR10701">
    <property type="entry name" value="SMALL NUCLEAR RIBONUCLEOPROTEIN-ASSOCIATED PROTEIN B AND N"/>
    <property type="match status" value="1"/>
</dbReference>
<dbReference type="Gene3D" id="2.30.30.100">
    <property type="match status" value="1"/>
</dbReference>
<dbReference type="CDD" id="cd06168">
    <property type="entry name" value="LSMD1"/>
    <property type="match status" value="1"/>
</dbReference>
<proteinExistence type="inferred from homology"/>
<keyword evidence="4" id="KW-1185">Reference proteome</keyword>
<dbReference type="InterPro" id="IPR047575">
    <property type="entry name" value="Sm"/>
</dbReference>
<feature type="domain" description="Sm" evidence="2">
    <location>
        <begin position="1"/>
        <end position="65"/>
    </location>
</feature>
<name>A0AAD9NPS4_RIDPI</name>
<gene>
    <name evidence="3" type="ORF">NP493_677g00002</name>
</gene>
<protein>
    <recommendedName>
        <fullName evidence="2">Sm domain-containing protein</fullName>
    </recommendedName>
</protein>
<organism evidence="3 4">
    <name type="scientific">Ridgeia piscesae</name>
    <name type="common">Tubeworm</name>
    <dbReference type="NCBI Taxonomy" id="27915"/>
    <lineage>
        <taxon>Eukaryota</taxon>
        <taxon>Metazoa</taxon>
        <taxon>Spiralia</taxon>
        <taxon>Lophotrochozoa</taxon>
        <taxon>Annelida</taxon>
        <taxon>Polychaeta</taxon>
        <taxon>Sedentaria</taxon>
        <taxon>Canalipalpata</taxon>
        <taxon>Sabellida</taxon>
        <taxon>Siboglinidae</taxon>
        <taxon>Ridgeia</taxon>
    </lineage>
</organism>
<dbReference type="GO" id="GO:0031417">
    <property type="term" value="C:NatC complex"/>
    <property type="evidence" value="ECO:0007669"/>
    <property type="project" value="InterPro"/>
</dbReference>
<dbReference type="InterPro" id="IPR001163">
    <property type="entry name" value="Sm_dom_euk/arc"/>
</dbReference>
<dbReference type="InterPro" id="IPR034110">
    <property type="entry name" value="LSMD1_Sm"/>
</dbReference>
<dbReference type="PANTHER" id="PTHR10701:SF5">
    <property type="entry name" value="N-ALPHA-ACETYLTRANSFERASE 38, NATC AUXILIARY SUBUNIT"/>
    <property type="match status" value="1"/>
</dbReference>